<dbReference type="InterPro" id="IPR036393">
    <property type="entry name" value="AceGlu_kinase-like_sf"/>
</dbReference>
<accession>A0AAP3AL44</accession>
<dbReference type="GO" id="GO:0005829">
    <property type="term" value="C:cytosol"/>
    <property type="evidence" value="ECO:0007669"/>
    <property type="project" value="TreeGrafter"/>
</dbReference>
<evidence type="ECO:0000256" key="6">
    <source>
        <dbReference type="ARBA" id="ARBA00022777"/>
    </source>
</evidence>
<feature type="binding site" evidence="8">
    <location>
        <begin position="200"/>
        <end position="201"/>
    </location>
    <ligand>
        <name>ATP</name>
        <dbReference type="ChEBI" id="CHEBI:30616"/>
    </ligand>
</feature>
<protein>
    <recommendedName>
        <fullName evidence="8">Glutamate 5-kinase</fullName>
        <ecNumber evidence="8">2.7.2.11</ecNumber>
    </recommendedName>
    <alternativeName>
        <fullName evidence="8">Gamma-glutamyl kinase</fullName>
        <shortName evidence="8">GK</shortName>
    </alternativeName>
</protein>
<comment type="caution">
    <text evidence="11">The sequence shown here is derived from an EMBL/GenBank/DDBJ whole genome shotgun (WGS) entry which is preliminary data.</text>
</comment>
<keyword evidence="2 8" id="KW-0028">Amino-acid biosynthesis</keyword>
<keyword evidence="1 8" id="KW-0963">Cytoplasm</keyword>
<keyword evidence="7 8" id="KW-0067">ATP-binding</keyword>
<dbReference type="InterPro" id="IPR001048">
    <property type="entry name" value="Asp/Glu/Uridylate_kinase"/>
</dbReference>
<comment type="pathway">
    <text evidence="8">Amino-acid biosynthesis; L-proline biosynthesis; L-glutamate 5-semialdehyde from L-glutamate: step 1/2.</text>
</comment>
<dbReference type="InterPro" id="IPR036974">
    <property type="entry name" value="PUA_sf"/>
</dbReference>
<dbReference type="EMBL" id="JALXKZ020000052">
    <property type="protein sequence ID" value="MCV7630005.1"/>
    <property type="molecule type" value="Genomic_DNA"/>
</dbReference>
<dbReference type="InterPro" id="IPR002478">
    <property type="entry name" value="PUA"/>
</dbReference>
<feature type="binding site" evidence="8">
    <location>
        <position position="81"/>
    </location>
    <ligand>
        <name>substrate</name>
    </ligand>
</feature>
<proteinExistence type="inferred from homology"/>
<feature type="region of interest" description="Disordered" evidence="9">
    <location>
        <begin position="1"/>
        <end position="28"/>
    </location>
</feature>
<dbReference type="CDD" id="cd21157">
    <property type="entry name" value="PUA_G5K"/>
    <property type="match status" value="1"/>
</dbReference>
<comment type="catalytic activity">
    <reaction evidence="8">
        <text>L-glutamate + ATP = L-glutamyl 5-phosphate + ADP</text>
        <dbReference type="Rhea" id="RHEA:14877"/>
        <dbReference type="ChEBI" id="CHEBI:29985"/>
        <dbReference type="ChEBI" id="CHEBI:30616"/>
        <dbReference type="ChEBI" id="CHEBI:58274"/>
        <dbReference type="ChEBI" id="CHEBI:456216"/>
        <dbReference type="EC" id="2.7.2.11"/>
    </reaction>
</comment>
<evidence type="ECO:0000256" key="9">
    <source>
        <dbReference type="SAM" id="MobiDB-lite"/>
    </source>
</evidence>
<dbReference type="InterPro" id="IPR005715">
    <property type="entry name" value="Glu_5kinase/COase_Synthase"/>
</dbReference>
<evidence type="ECO:0000256" key="1">
    <source>
        <dbReference type="ARBA" id="ARBA00022490"/>
    </source>
</evidence>
<dbReference type="SMART" id="SM00359">
    <property type="entry name" value="PUA"/>
    <property type="match status" value="1"/>
</dbReference>
<evidence type="ECO:0000313" key="11">
    <source>
        <dbReference type="EMBL" id="MCV7630005.1"/>
    </source>
</evidence>
<evidence type="ECO:0000259" key="10">
    <source>
        <dbReference type="SMART" id="SM00359"/>
    </source>
</evidence>
<keyword evidence="5 8" id="KW-0547">Nucleotide-binding</keyword>
<dbReference type="Gene3D" id="2.30.130.10">
    <property type="entry name" value="PUA domain"/>
    <property type="match status" value="1"/>
</dbReference>
<keyword evidence="3 8" id="KW-0641">Proline biosynthesis</keyword>
<dbReference type="InterPro" id="IPR001057">
    <property type="entry name" value="Glu/AcGlu_kinase"/>
</dbReference>
<dbReference type="PIRSF" id="PIRSF000729">
    <property type="entry name" value="GK"/>
    <property type="match status" value="1"/>
</dbReference>
<feature type="binding site" evidence="8">
    <location>
        <begin position="242"/>
        <end position="248"/>
    </location>
    <ligand>
        <name>ATP</name>
        <dbReference type="ChEBI" id="CHEBI:30616"/>
    </ligand>
</feature>
<keyword evidence="4 8" id="KW-0808">Transferase</keyword>
<gene>
    <name evidence="8 11" type="primary">proB</name>
    <name evidence="11" type="ORF">M3A82_011775</name>
</gene>
<evidence type="ECO:0000256" key="8">
    <source>
        <dbReference type="HAMAP-Rule" id="MF_00456"/>
    </source>
</evidence>
<feature type="binding site" evidence="8">
    <location>
        <position position="168"/>
    </location>
    <ligand>
        <name>substrate</name>
    </ligand>
</feature>
<dbReference type="GO" id="GO:0003723">
    <property type="term" value="F:RNA binding"/>
    <property type="evidence" value="ECO:0007669"/>
    <property type="project" value="InterPro"/>
</dbReference>
<dbReference type="SUPFAM" id="SSF88697">
    <property type="entry name" value="PUA domain-like"/>
    <property type="match status" value="1"/>
</dbReference>
<dbReference type="PANTHER" id="PTHR43654">
    <property type="entry name" value="GLUTAMATE 5-KINASE"/>
    <property type="match status" value="1"/>
</dbReference>
<feature type="domain" description="PUA" evidence="10">
    <location>
        <begin position="305"/>
        <end position="384"/>
    </location>
</feature>
<dbReference type="GO" id="GO:0055129">
    <property type="term" value="P:L-proline biosynthetic process"/>
    <property type="evidence" value="ECO:0007669"/>
    <property type="project" value="UniProtKB-UniRule"/>
</dbReference>
<dbReference type="NCBIfam" id="TIGR01027">
    <property type="entry name" value="proB"/>
    <property type="match status" value="1"/>
</dbReference>
<feature type="binding site" evidence="8">
    <location>
        <position position="42"/>
    </location>
    <ligand>
        <name>ATP</name>
        <dbReference type="ChEBI" id="CHEBI:30616"/>
    </ligand>
</feature>
<dbReference type="InterPro" id="IPR019797">
    <property type="entry name" value="Glutamate_5-kinase_CS"/>
</dbReference>
<evidence type="ECO:0000256" key="3">
    <source>
        <dbReference type="ARBA" id="ARBA00022650"/>
    </source>
</evidence>
<evidence type="ECO:0000256" key="7">
    <source>
        <dbReference type="ARBA" id="ARBA00022840"/>
    </source>
</evidence>
<comment type="subcellular location">
    <subcellularLocation>
        <location evidence="8">Cytoplasm</location>
    </subcellularLocation>
</comment>
<dbReference type="Pfam" id="PF01472">
    <property type="entry name" value="PUA"/>
    <property type="match status" value="1"/>
</dbReference>
<dbReference type="HAMAP" id="MF_00456">
    <property type="entry name" value="ProB"/>
    <property type="match status" value="1"/>
</dbReference>
<dbReference type="CDD" id="cd04242">
    <property type="entry name" value="AAK_G5K_ProB"/>
    <property type="match status" value="1"/>
</dbReference>
<dbReference type="SUPFAM" id="SSF53633">
    <property type="entry name" value="Carbamate kinase-like"/>
    <property type="match status" value="1"/>
</dbReference>
<dbReference type="InterPro" id="IPR011529">
    <property type="entry name" value="Glu_5kinase"/>
</dbReference>
<name>A0AAP3AL44_MICLU</name>
<dbReference type="Gene3D" id="3.40.1160.10">
    <property type="entry name" value="Acetylglutamate kinase-like"/>
    <property type="match status" value="1"/>
</dbReference>
<dbReference type="PANTHER" id="PTHR43654:SF1">
    <property type="entry name" value="ISOPENTENYL PHOSPHATE KINASE"/>
    <property type="match status" value="1"/>
</dbReference>
<organism evidence="11 12">
    <name type="scientific">Micrococcus luteus</name>
    <name type="common">Micrococcus lysodeikticus</name>
    <dbReference type="NCBI Taxonomy" id="1270"/>
    <lineage>
        <taxon>Bacteria</taxon>
        <taxon>Bacillati</taxon>
        <taxon>Actinomycetota</taxon>
        <taxon>Actinomycetes</taxon>
        <taxon>Micrococcales</taxon>
        <taxon>Micrococcaceae</taxon>
        <taxon>Micrococcus</taxon>
    </lineage>
</organism>
<dbReference type="InterPro" id="IPR041739">
    <property type="entry name" value="G5K_ProB"/>
</dbReference>
<dbReference type="FunFam" id="3.40.1160.10:FF:000018">
    <property type="entry name" value="Glutamate 5-kinase"/>
    <property type="match status" value="1"/>
</dbReference>
<reference evidence="11" key="1">
    <citation type="submission" date="2023-06" db="EMBL/GenBank/DDBJ databases">
        <title>lsaBGC provides a comprehensive framework for evolutionary analysis of biosynthetic gene clusters within focal taxa.</title>
        <authorList>
            <person name="Salamzade R."/>
            <person name="Sandstrom S."/>
            <person name="Kalan L.R."/>
        </authorList>
    </citation>
    <scope>NUCLEOTIDE SEQUENCE</scope>
    <source>
        <strain evidence="11">P3-SID899</strain>
    </source>
</reference>
<dbReference type="GO" id="GO:0004349">
    <property type="term" value="F:glutamate 5-kinase activity"/>
    <property type="evidence" value="ECO:0007669"/>
    <property type="project" value="UniProtKB-UniRule"/>
</dbReference>
<evidence type="ECO:0000256" key="2">
    <source>
        <dbReference type="ARBA" id="ARBA00022605"/>
    </source>
</evidence>
<dbReference type="RefSeq" id="WP_065573231.1">
    <property type="nucleotide sequence ID" value="NZ_MAYP01000008.1"/>
</dbReference>
<dbReference type="PRINTS" id="PR00474">
    <property type="entry name" value="GLU5KINASE"/>
</dbReference>
<dbReference type="PROSITE" id="PS00902">
    <property type="entry name" value="GLUTAMATE_5_KINASE"/>
    <property type="match status" value="1"/>
</dbReference>
<comment type="function">
    <text evidence="8">Catalyzes the transfer of a phosphate group to glutamate to form L-glutamate 5-phosphate.</text>
</comment>
<dbReference type="Proteomes" id="UP001205867">
    <property type="component" value="Unassembled WGS sequence"/>
</dbReference>
<dbReference type="InterPro" id="IPR015947">
    <property type="entry name" value="PUA-like_sf"/>
</dbReference>
<evidence type="ECO:0000313" key="12">
    <source>
        <dbReference type="Proteomes" id="UP001205867"/>
    </source>
</evidence>
<dbReference type="Pfam" id="PF00696">
    <property type="entry name" value="AA_kinase"/>
    <property type="match status" value="1"/>
</dbReference>
<dbReference type="PROSITE" id="PS50890">
    <property type="entry name" value="PUA"/>
    <property type="match status" value="1"/>
</dbReference>
<keyword evidence="6 8" id="KW-0418">Kinase</keyword>
<dbReference type="GO" id="GO:0005524">
    <property type="term" value="F:ATP binding"/>
    <property type="evidence" value="ECO:0007669"/>
    <property type="project" value="UniProtKB-KW"/>
</dbReference>
<dbReference type="AlphaFoldDB" id="A0AAP3AL44"/>
<sequence>MSVRRTVVTRYPTPATRGSDDPRANPVTSRETMGAARRVVVKIGSSSLTTPDGLDVEAIDRLVDVLAAERQKGTQVVLVSSGAVAAGFPHLGLGRRPKDTATQQASAAVGQSKLMAHYTTSFGRHDTEVAQVLLTAEELMRRTQYTNAHRALSRLLTLDVMPIVNENDAVATREIRFGDNDRLAALTANLCKADLLVLLSDVDALYTGHPSHPDARRIPEVTSDDDLAGVDVRVPGSAGVGTGGMVTKVDAAGIAATTGIPTLLTSAANAGAAFAGQDVGTWFSATGRRRSARAAWLGLTAEVRGRLVIDDGAVAGAIDRGRSLLAAGITGCTGDFTPGDVVEIVDAHGRVRARGLVQYSSSQLPAMLGRTTADLREDLGAGYDGVVVHADDWVRLAPPQR</sequence>
<evidence type="ECO:0000256" key="4">
    <source>
        <dbReference type="ARBA" id="ARBA00022679"/>
    </source>
</evidence>
<dbReference type="EC" id="2.7.2.11" evidence="8"/>
<evidence type="ECO:0000256" key="5">
    <source>
        <dbReference type="ARBA" id="ARBA00022741"/>
    </source>
</evidence>
<feature type="binding site" evidence="8">
    <location>
        <position position="180"/>
    </location>
    <ligand>
        <name>substrate</name>
    </ligand>
</feature>
<comment type="similarity">
    <text evidence="8">Belongs to the glutamate 5-kinase family.</text>
</comment>